<evidence type="ECO:0000256" key="5">
    <source>
        <dbReference type="ARBA" id="ARBA00022989"/>
    </source>
</evidence>
<evidence type="ECO:0000256" key="9">
    <source>
        <dbReference type="PROSITE-ProRule" id="PRU00076"/>
    </source>
</evidence>
<keyword evidence="17" id="KW-1185">Reference proteome</keyword>
<dbReference type="PROSITE" id="PS01186">
    <property type="entry name" value="EGF_2"/>
    <property type="match status" value="1"/>
</dbReference>
<reference evidence="16" key="1">
    <citation type="submission" date="2019-08" db="EMBL/GenBank/DDBJ databases">
        <title>The improved chromosome-level genome for the pearl oyster Pinctada fucata martensii using PacBio sequencing and Hi-C.</title>
        <authorList>
            <person name="Zheng Z."/>
        </authorList>
    </citation>
    <scope>NUCLEOTIDE SEQUENCE</scope>
    <source>
        <strain evidence="16">ZZ-2019</strain>
        <tissue evidence="16">Adductor muscle</tissue>
    </source>
</reference>
<keyword evidence="7 9" id="KW-1015">Disulfide bond</keyword>
<comment type="caution">
    <text evidence="9">Lacks conserved residue(s) required for the propagation of feature annotation.</text>
</comment>
<proteinExistence type="inferred from homology"/>
<feature type="transmembrane region" description="Helical" evidence="11">
    <location>
        <begin position="680"/>
        <end position="698"/>
    </location>
</feature>
<feature type="transmembrane region" description="Helical" evidence="11">
    <location>
        <begin position="837"/>
        <end position="855"/>
    </location>
</feature>
<dbReference type="CDD" id="cd15040">
    <property type="entry name" value="7tmB2_Adhesion"/>
    <property type="match status" value="1"/>
</dbReference>
<evidence type="ECO:0000256" key="12">
    <source>
        <dbReference type="SAM" id="SignalP"/>
    </source>
</evidence>
<keyword evidence="12" id="KW-0732">Signal</keyword>
<feature type="compositionally biased region" description="Low complexity" evidence="10">
    <location>
        <begin position="200"/>
        <end position="217"/>
    </location>
</feature>
<evidence type="ECO:0000256" key="6">
    <source>
        <dbReference type="ARBA" id="ARBA00023136"/>
    </source>
</evidence>
<evidence type="ECO:0000256" key="8">
    <source>
        <dbReference type="ARBA" id="ARBA00023180"/>
    </source>
</evidence>
<dbReference type="GO" id="GO:0005886">
    <property type="term" value="C:plasma membrane"/>
    <property type="evidence" value="ECO:0007669"/>
    <property type="project" value="UniProtKB-SubCell"/>
</dbReference>
<evidence type="ECO:0000256" key="3">
    <source>
        <dbReference type="ARBA" id="ARBA00022475"/>
    </source>
</evidence>
<dbReference type="EMBL" id="VSWD01000010">
    <property type="protein sequence ID" value="KAK3089526.1"/>
    <property type="molecule type" value="Genomic_DNA"/>
</dbReference>
<comment type="subcellular location">
    <subcellularLocation>
        <location evidence="1">Cell membrane</location>
        <topology evidence="1">Multi-pass membrane protein</topology>
    </subcellularLocation>
</comment>
<name>A0AA88XX19_PINIB</name>
<feature type="compositionally biased region" description="Basic and acidic residues" evidence="10">
    <location>
        <begin position="909"/>
        <end position="952"/>
    </location>
</feature>
<keyword evidence="4 11" id="KW-0812">Transmembrane</keyword>
<feature type="compositionally biased region" description="Polar residues" evidence="10">
    <location>
        <begin position="218"/>
        <end position="233"/>
    </location>
</feature>
<keyword evidence="6 11" id="KW-0472">Membrane</keyword>
<dbReference type="GO" id="GO:0007166">
    <property type="term" value="P:cell surface receptor signaling pathway"/>
    <property type="evidence" value="ECO:0007669"/>
    <property type="project" value="InterPro"/>
</dbReference>
<feature type="chain" id="PRO_5041731045" evidence="12">
    <location>
        <begin position="19"/>
        <end position="1165"/>
    </location>
</feature>
<evidence type="ECO:0000259" key="14">
    <source>
        <dbReference type="PROSITE" id="PS50221"/>
    </source>
</evidence>
<dbReference type="InterPro" id="IPR000742">
    <property type="entry name" value="EGF"/>
</dbReference>
<feature type="domain" description="GAIN-B" evidence="14">
    <location>
        <begin position="479"/>
        <end position="638"/>
    </location>
</feature>
<dbReference type="PANTHER" id="PTHR12011:SF347">
    <property type="entry name" value="FI21270P1-RELATED"/>
    <property type="match status" value="1"/>
</dbReference>
<dbReference type="SMART" id="SM00303">
    <property type="entry name" value="GPS"/>
    <property type="match status" value="1"/>
</dbReference>
<dbReference type="PRINTS" id="PR00249">
    <property type="entry name" value="GPCRSECRETIN"/>
</dbReference>
<dbReference type="GO" id="GO:0004930">
    <property type="term" value="F:G protein-coupled receptor activity"/>
    <property type="evidence" value="ECO:0007669"/>
    <property type="project" value="InterPro"/>
</dbReference>
<dbReference type="SUPFAM" id="SSF81321">
    <property type="entry name" value="Family A G protein-coupled receptor-like"/>
    <property type="match status" value="1"/>
</dbReference>
<dbReference type="InterPro" id="IPR000203">
    <property type="entry name" value="GPS"/>
</dbReference>
<feature type="disulfide bond" evidence="9">
    <location>
        <begin position="438"/>
        <end position="447"/>
    </location>
</feature>
<feature type="transmembrane region" description="Helical" evidence="11">
    <location>
        <begin position="718"/>
        <end position="743"/>
    </location>
</feature>
<accession>A0AA88XX19</accession>
<feature type="compositionally biased region" description="Low complexity" evidence="10">
    <location>
        <begin position="956"/>
        <end position="972"/>
    </location>
</feature>
<dbReference type="Proteomes" id="UP001186944">
    <property type="component" value="Unassembled WGS sequence"/>
</dbReference>
<dbReference type="Pfam" id="PF00002">
    <property type="entry name" value="7tm_2"/>
    <property type="match status" value="1"/>
</dbReference>
<feature type="compositionally biased region" description="Basic and acidic residues" evidence="10">
    <location>
        <begin position="988"/>
        <end position="1000"/>
    </location>
</feature>
<feature type="compositionally biased region" description="Basic and acidic residues" evidence="10">
    <location>
        <begin position="1054"/>
        <end position="1074"/>
    </location>
</feature>
<dbReference type="FunFam" id="1.20.1070.10:FF:000058">
    <property type="entry name" value="Adhesion G protein-coupled receptor F5"/>
    <property type="match status" value="1"/>
</dbReference>
<feature type="domain" description="EGF-like" evidence="13">
    <location>
        <begin position="413"/>
        <end position="448"/>
    </location>
</feature>
<sequence>MTSLWLVLIHCVTILVQCAVQGPPTTTLEQTSPTDTPPYSSVDLIDSSVPGNLSMYNAQSIQYSTTIEPRGTSTFLQSSQATNFPLQSTGYSSSQTTSPTLTPTYASVDSIYSSMPANVSVSDVQLILSSTAQPLSTSTFLQSSQATNFPLQSTGYSSSLTTSPTLTPTYASVDSIYSSMPANVSVSDVQLILSSTAQPLSTSTSQQASQETVQSTENWFSPTSPTVTSPYGSVDSIDSSTRANLSVTDVQSIQYSTAQPYSTSTSQTVTPPYVSVDTIDSITVPVNLSMSPTTSPRVTPPYVSVDSMDSTVPVNLSVPHTTPVTVTPPYVSVDSIDSTVPHTTPMTASLPYVSVDSMDSTVPHTTPVTVTPPYVSVDAIDSTVPVNLSMTEVQSSTTRPHSTSSDYFTTPPPFSPCELCNYNGDCVANQTGGMNCSCYFGFMGSRCEVWTPCEDTVNPVCEDFPNTQCYLYDLMEFKKTNVITSDVEFPQTEDSGISYNGKVLLPVQTIQNIIGGGDGDLQYTAAYYKTLPELFPGQQENTGESSSPRQSIGSDIISFSLVNEVTDILDPPFQLDFVNISREGQVTASCVFWNFSIGTDGDWSTEGCVMVSSNDSFIRCHCNHLTNFAILMSPSLAGETDYEILRVISIIGCSLSIFGLFVTLVFHVTFWRHVKSEKSVILLNLCLALLIALVLFLAGVDQTQNKAVCTAIAAMLQYFFLAALFMMLAEGITVAISVVYVFSTGSKIKILLPIAWGAPVLIVGISMGATQLEGFGTDRYCWLSIEGGVLYAFVVPALLIIITNIVITIIVLRAVYSTKAVMSKTRGDKLKTGARSIAVLGPLLGFTWLFGVLSVNSQLVLFQYLFTICNSLQIIKSFERKFPRLYSVISTTSSKFKSSKSSKFTSESQDTREFTSKKEETKKQKPKFDQSSLEKDNQAYTDDDSKMDDQQLTRDTNNLNLNTNSCNTKSSLMSKDLNISVNNEPEMSDQKSGNESESGSKRSKSKNSHSSGNGRDLIFVEWTDGDRRSVTFNPTPVGSLSKSRTPSYFSPFNDRLDTDRNLFNDNDQQPRLDTDGNNDNDQQPGLDTDGNNDNEQQSRLDTDGNNDNEQQPRLDTDDNNDNDQQPRLDTDDNDNDQQPRLDTDGNNDNDQQPRLDTEGNSDNDQ</sequence>
<dbReference type="PROSITE" id="PS50261">
    <property type="entry name" value="G_PROTEIN_RECEP_F2_4"/>
    <property type="match status" value="1"/>
</dbReference>
<evidence type="ECO:0000259" key="13">
    <source>
        <dbReference type="PROSITE" id="PS50026"/>
    </source>
</evidence>
<protein>
    <submittedName>
        <fullName evidence="16">Uncharacterized protein</fullName>
    </submittedName>
</protein>
<dbReference type="PROSITE" id="PS00022">
    <property type="entry name" value="EGF_1"/>
    <property type="match status" value="1"/>
</dbReference>
<evidence type="ECO:0000256" key="10">
    <source>
        <dbReference type="SAM" id="MobiDB-lite"/>
    </source>
</evidence>
<dbReference type="PROSITE" id="PS50221">
    <property type="entry name" value="GAIN_B"/>
    <property type="match status" value="1"/>
</dbReference>
<evidence type="ECO:0000313" key="17">
    <source>
        <dbReference type="Proteomes" id="UP001186944"/>
    </source>
</evidence>
<evidence type="ECO:0000256" key="11">
    <source>
        <dbReference type="SAM" id="Phobius"/>
    </source>
</evidence>
<evidence type="ECO:0000313" key="16">
    <source>
        <dbReference type="EMBL" id="KAK3089526.1"/>
    </source>
</evidence>
<dbReference type="PANTHER" id="PTHR12011">
    <property type="entry name" value="ADHESION G-PROTEIN COUPLED RECEPTOR"/>
    <property type="match status" value="1"/>
</dbReference>
<dbReference type="Pfam" id="PF01825">
    <property type="entry name" value="GPS"/>
    <property type="match status" value="1"/>
</dbReference>
<feature type="domain" description="G-protein coupled receptors family 2 profile 2" evidence="15">
    <location>
        <begin position="645"/>
        <end position="873"/>
    </location>
</feature>
<keyword evidence="8" id="KW-0325">Glycoprotein</keyword>
<dbReference type="InterPro" id="IPR000832">
    <property type="entry name" value="GPCR_2_secretin-like"/>
</dbReference>
<feature type="transmembrane region" description="Helical" evidence="11">
    <location>
        <begin position="789"/>
        <end position="816"/>
    </location>
</feature>
<feature type="compositionally biased region" description="Polar residues" evidence="10">
    <location>
        <begin position="1030"/>
        <end position="1050"/>
    </location>
</feature>
<keyword evidence="9" id="KW-0245">EGF-like domain</keyword>
<feature type="region of interest" description="Disordered" evidence="10">
    <location>
        <begin position="907"/>
        <end position="1165"/>
    </location>
</feature>
<feature type="region of interest" description="Disordered" evidence="10">
    <location>
        <begin position="200"/>
        <end position="233"/>
    </location>
</feature>
<evidence type="ECO:0000256" key="2">
    <source>
        <dbReference type="ARBA" id="ARBA00007343"/>
    </source>
</evidence>
<dbReference type="PROSITE" id="PS50026">
    <property type="entry name" value="EGF_3"/>
    <property type="match status" value="1"/>
</dbReference>
<keyword evidence="5 11" id="KW-1133">Transmembrane helix</keyword>
<dbReference type="InterPro" id="IPR017981">
    <property type="entry name" value="GPCR_2-like_7TM"/>
</dbReference>
<evidence type="ECO:0000256" key="1">
    <source>
        <dbReference type="ARBA" id="ARBA00004651"/>
    </source>
</evidence>
<comment type="similarity">
    <text evidence="2">Belongs to the G-protein coupled receptor 2 family. Adhesion G-protein coupled receptor (ADGR) subfamily.</text>
</comment>
<dbReference type="InterPro" id="IPR046338">
    <property type="entry name" value="GAIN_dom_sf"/>
</dbReference>
<evidence type="ECO:0000256" key="4">
    <source>
        <dbReference type="ARBA" id="ARBA00022692"/>
    </source>
</evidence>
<dbReference type="AlphaFoldDB" id="A0AA88XX19"/>
<feature type="compositionally biased region" description="Polar residues" evidence="10">
    <location>
        <begin position="1075"/>
        <end position="1095"/>
    </location>
</feature>
<dbReference type="CDD" id="cd00054">
    <property type="entry name" value="EGF_CA"/>
    <property type="match status" value="1"/>
</dbReference>
<dbReference type="Gene3D" id="1.20.1070.10">
    <property type="entry name" value="Rhodopsin 7-helix transmembrane proteins"/>
    <property type="match status" value="1"/>
</dbReference>
<dbReference type="InterPro" id="IPR057244">
    <property type="entry name" value="GAIN_B"/>
</dbReference>
<feature type="transmembrane region" description="Helical" evidence="11">
    <location>
        <begin position="644"/>
        <end position="668"/>
    </location>
</feature>
<keyword evidence="3" id="KW-1003">Cell membrane</keyword>
<comment type="caution">
    <text evidence="16">The sequence shown here is derived from an EMBL/GenBank/DDBJ whole genome shotgun (WGS) entry which is preliminary data.</text>
</comment>
<evidence type="ECO:0000256" key="7">
    <source>
        <dbReference type="ARBA" id="ARBA00023157"/>
    </source>
</evidence>
<organism evidence="16 17">
    <name type="scientific">Pinctada imbricata</name>
    <name type="common">Atlantic pearl-oyster</name>
    <name type="synonym">Pinctada martensii</name>
    <dbReference type="NCBI Taxonomy" id="66713"/>
    <lineage>
        <taxon>Eukaryota</taxon>
        <taxon>Metazoa</taxon>
        <taxon>Spiralia</taxon>
        <taxon>Lophotrochozoa</taxon>
        <taxon>Mollusca</taxon>
        <taxon>Bivalvia</taxon>
        <taxon>Autobranchia</taxon>
        <taxon>Pteriomorphia</taxon>
        <taxon>Pterioida</taxon>
        <taxon>Pterioidea</taxon>
        <taxon>Pteriidae</taxon>
        <taxon>Pinctada</taxon>
    </lineage>
</organism>
<feature type="transmembrane region" description="Helical" evidence="11">
    <location>
        <begin position="750"/>
        <end position="769"/>
    </location>
</feature>
<gene>
    <name evidence="16" type="ORF">FSP39_004294</name>
</gene>
<evidence type="ECO:0000259" key="15">
    <source>
        <dbReference type="PROSITE" id="PS50261"/>
    </source>
</evidence>
<feature type="signal peptide" evidence="12">
    <location>
        <begin position="1"/>
        <end position="18"/>
    </location>
</feature>
<dbReference type="Gene3D" id="2.60.220.50">
    <property type="match status" value="1"/>
</dbReference>